<dbReference type="Gene3D" id="1.10.10.10">
    <property type="entry name" value="Winged helix-like DNA-binding domain superfamily/Winged helix DNA-binding domain"/>
    <property type="match status" value="1"/>
</dbReference>
<evidence type="ECO:0000313" key="5">
    <source>
        <dbReference type="EMBL" id="QTU84104.1"/>
    </source>
</evidence>
<dbReference type="RefSeq" id="WP_166339496.1">
    <property type="nucleotide sequence ID" value="NZ_CP072829.1"/>
</dbReference>
<dbReference type="Proteomes" id="UP000636394">
    <property type="component" value="Unassembled WGS sequence"/>
</dbReference>
<reference evidence="4 6" key="1">
    <citation type="submission" date="2019-11" db="EMBL/GenBank/DDBJ databases">
        <title>Eggerthellaceae novel genus isolated from the rectal contents of marmort.</title>
        <authorList>
            <person name="Zhang G."/>
        </authorList>
    </citation>
    <scope>NUCLEOTIDE SEQUENCE [LARGE SCALE GENOMIC DNA]</scope>
    <source>
        <strain evidence="4">Zg-886</strain>
        <strain evidence="6">zg-886</strain>
    </source>
</reference>
<organism evidence="5 7">
    <name type="scientific">Xiamenia xianingshaonis</name>
    <dbReference type="NCBI Taxonomy" id="2682776"/>
    <lineage>
        <taxon>Bacteria</taxon>
        <taxon>Bacillati</taxon>
        <taxon>Actinomycetota</taxon>
        <taxon>Coriobacteriia</taxon>
        <taxon>Eggerthellales</taxon>
        <taxon>Eggerthellaceae</taxon>
        <taxon>Xiamenia</taxon>
    </lineage>
</organism>
<proteinExistence type="predicted"/>
<evidence type="ECO:0000259" key="3">
    <source>
        <dbReference type="PROSITE" id="PS51459"/>
    </source>
</evidence>
<dbReference type="EMBL" id="WPCR01000006">
    <property type="protein sequence ID" value="NHM14287.1"/>
    <property type="molecule type" value="Genomic_DNA"/>
</dbReference>
<dbReference type="EMBL" id="CP072829">
    <property type="protein sequence ID" value="QTU84104.1"/>
    <property type="molecule type" value="Genomic_DNA"/>
</dbReference>
<dbReference type="InterPro" id="IPR036388">
    <property type="entry name" value="WH-like_DNA-bd_sf"/>
</dbReference>
<dbReference type="PANTHER" id="PTHR13504:SF38">
    <property type="entry name" value="FIDO DOMAIN-CONTAINING PROTEIN"/>
    <property type="match status" value="1"/>
</dbReference>
<dbReference type="GO" id="GO:0005524">
    <property type="term" value="F:ATP binding"/>
    <property type="evidence" value="ECO:0007669"/>
    <property type="project" value="UniProtKB-KW"/>
</dbReference>
<keyword evidence="6" id="KW-1185">Reference proteome</keyword>
<reference evidence="5" key="2">
    <citation type="submission" date="2021-04" db="EMBL/GenBank/DDBJ databases">
        <title>Novel species in family Eggerthellaceae.</title>
        <authorList>
            <person name="Zhang G."/>
        </authorList>
    </citation>
    <scope>NUCLEOTIDE SEQUENCE</scope>
    <source>
        <strain evidence="5">Zg-886</strain>
    </source>
</reference>
<evidence type="ECO:0000313" key="4">
    <source>
        <dbReference type="EMBL" id="NHM14287.1"/>
    </source>
</evidence>
<evidence type="ECO:0000256" key="1">
    <source>
        <dbReference type="PIRSR" id="PIRSR640198-1"/>
    </source>
</evidence>
<name>A0A9E6MPM0_9ACTN</name>
<dbReference type="SUPFAM" id="SSF140931">
    <property type="entry name" value="Fic-like"/>
    <property type="match status" value="1"/>
</dbReference>
<keyword evidence="2" id="KW-0067">ATP-binding</keyword>
<dbReference type="AlphaFoldDB" id="A0A9E6MPM0"/>
<dbReference type="Proteomes" id="UP000671910">
    <property type="component" value="Chromosome"/>
</dbReference>
<sequence length="347" mass="39267">MQFDYDRILSRLMTPKVMAALGDVRERKGRETLYRQTQPETLSKLCDVAKIQSTGASNRIENVSTTDKRLRELMAEDSRPRNRDEREIAGYRYVLDMIHRRHDDIPVTPGVILQLHRDLYRYTDASFAGRFKDSDNVIAERADSGEMVARFRPTSAAATPSAVERICDEYRKQIDSGAYDPLLASLVFVFDFVSIHPFNDGNGRMSRLMTLLLMYRNGYTVGKYASVESEIENTKSTYYEVLAASSAGWDGGESDYEPFVVYMLGAMAACYGKLDARMAAMSAPGTSEDVLRRYFDDLPGSASKREVMDDNPTMSQRTVERVLQKLQAEGLVEKVGAARATRYRKVR</sequence>
<evidence type="ECO:0000313" key="7">
    <source>
        <dbReference type="Proteomes" id="UP000671910"/>
    </source>
</evidence>
<accession>A0A9E6MPM0</accession>
<dbReference type="KEGG" id="ebz:J7S26_07045"/>
<protein>
    <submittedName>
        <fullName evidence="4">Cell filamentation protein Fic</fullName>
    </submittedName>
    <submittedName>
        <fullName evidence="5">Fic family protein</fullName>
    </submittedName>
</protein>
<keyword evidence="2" id="KW-0547">Nucleotide-binding</keyword>
<dbReference type="InterPro" id="IPR040198">
    <property type="entry name" value="Fido_containing"/>
</dbReference>
<feature type="binding site" evidence="2">
    <location>
        <begin position="238"/>
        <end position="239"/>
    </location>
    <ligand>
        <name>ATP</name>
        <dbReference type="ChEBI" id="CHEBI:30616"/>
    </ligand>
</feature>
<dbReference type="Pfam" id="PF02661">
    <property type="entry name" value="Fic"/>
    <property type="match status" value="1"/>
</dbReference>
<evidence type="ECO:0000256" key="2">
    <source>
        <dbReference type="PIRSR" id="PIRSR640198-2"/>
    </source>
</evidence>
<dbReference type="InterPro" id="IPR003812">
    <property type="entry name" value="Fido"/>
</dbReference>
<dbReference type="Gene3D" id="1.10.3290.10">
    <property type="entry name" value="Fido-like domain"/>
    <property type="match status" value="1"/>
</dbReference>
<dbReference type="InterPro" id="IPR036597">
    <property type="entry name" value="Fido-like_dom_sf"/>
</dbReference>
<feature type="active site" evidence="1">
    <location>
        <position position="196"/>
    </location>
</feature>
<feature type="domain" description="Fido" evidence="3">
    <location>
        <begin position="107"/>
        <end position="265"/>
    </location>
</feature>
<evidence type="ECO:0000313" key="6">
    <source>
        <dbReference type="Proteomes" id="UP000636394"/>
    </source>
</evidence>
<dbReference type="PROSITE" id="PS51459">
    <property type="entry name" value="FIDO"/>
    <property type="match status" value="1"/>
</dbReference>
<gene>
    <name evidence="4" type="ORF">GMI68_05825</name>
    <name evidence="5" type="ORF">J7S26_07045</name>
</gene>
<feature type="binding site" evidence="2">
    <location>
        <begin position="200"/>
        <end position="207"/>
    </location>
    <ligand>
        <name>ATP</name>
        <dbReference type="ChEBI" id="CHEBI:30616"/>
    </ligand>
</feature>
<dbReference type="PANTHER" id="PTHR13504">
    <property type="entry name" value="FIDO DOMAIN-CONTAINING PROTEIN DDB_G0283145"/>
    <property type="match status" value="1"/>
</dbReference>